<dbReference type="InterPro" id="IPR013783">
    <property type="entry name" value="Ig-like_fold"/>
</dbReference>
<dbReference type="PROSITE" id="PS00524">
    <property type="entry name" value="SMB_1"/>
    <property type="match status" value="2"/>
</dbReference>
<dbReference type="SMART" id="SM00723">
    <property type="entry name" value="AMOP"/>
    <property type="match status" value="2"/>
</dbReference>
<comment type="caution">
    <text evidence="6">Lacks conserved residue(s) required for the propagation of feature annotation.</text>
</comment>
<keyword evidence="8" id="KW-0732">Signal</keyword>
<dbReference type="SMART" id="SM00201">
    <property type="entry name" value="SO"/>
    <property type="match status" value="2"/>
</dbReference>
<evidence type="ECO:0000259" key="11">
    <source>
        <dbReference type="PROSITE" id="PS50958"/>
    </source>
</evidence>
<evidence type="ECO:0000259" key="12">
    <source>
        <dbReference type="PROSITE" id="PS51233"/>
    </source>
</evidence>
<evidence type="ECO:0000313" key="14">
    <source>
        <dbReference type="Proteomes" id="UP000824782"/>
    </source>
</evidence>
<dbReference type="SUPFAM" id="SSF90188">
    <property type="entry name" value="Somatomedin B domain"/>
    <property type="match status" value="2"/>
</dbReference>
<comment type="caution">
    <text evidence="13">The sequence shown here is derived from an EMBL/GenBank/DDBJ whole genome shotgun (WGS) entry which is preliminary data.</text>
</comment>
<evidence type="ECO:0000256" key="5">
    <source>
        <dbReference type="ARBA" id="ARBA00023157"/>
    </source>
</evidence>
<dbReference type="Gene3D" id="2.10.70.10">
    <property type="entry name" value="Complement Module, domain 1"/>
    <property type="match status" value="2"/>
</dbReference>
<dbReference type="Pfam" id="PF03782">
    <property type="entry name" value="AMOP"/>
    <property type="match status" value="2"/>
</dbReference>
<keyword evidence="6" id="KW-0768">Sushi</keyword>
<dbReference type="InterPro" id="IPR014756">
    <property type="entry name" value="Ig_E-set"/>
</dbReference>
<dbReference type="InterPro" id="IPR005533">
    <property type="entry name" value="AMOP_dom"/>
</dbReference>
<dbReference type="SMART" id="SM00032">
    <property type="entry name" value="CCP"/>
    <property type="match status" value="2"/>
</dbReference>
<feature type="domain" description="VWFD" evidence="12">
    <location>
        <begin position="441"/>
        <end position="676"/>
    </location>
</feature>
<feature type="domain" description="AMOP" evidence="9">
    <location>
        <begin position="1073"/>
        <end position="1221"/>
    </location>
</feature>
<feature type="domain" description="SMB" evidence="11">
    <location>
        <begin position="817"/>
        <end position="856"/>
    </location>
</feature>
<feature type="domain" description="SMB" evidence="11">
    <location>
        <begin position="24"/>
        <end position="63"/>
    </location>
</feature>
<dbReference type="CDD" id="cd00033">
    <property type="entry name" value="CCP"/>
    <property type="match status" value="2"/>
</dbReference>
<evidence type="ECO:0000256" key="8">
    <source>
        <dbReference type="SAM" id="SignalP"/>
    </source>
</evidence>
<evidence type="ECO:0000256" key="2">
    <source>
        <dbReference type="ARBA" id="ARBA00022692"/>
    </source>
</evidence>
<proteinExistence type="predicted"/>
<feature type="disulfide bond" evidence="6">
    <location>
        <begin position="786"/>
        <end position="813"/>
    </location>
</feature>
<feature type="domain" description="Sushi" evidence="10">
    <location>
        <begin position="758"/>
        <end position="815"/>
    </location>
</feature>
<feature type="disulfide bond" evidence="6">
    <location>
        <begin position="1536"/>
        <end position="1563"/>
    </location>
</feature>
<feature type="signal peptide" evidence="8">
    <location>
        <begin position="1"/>
        <end position="23"/>
    </location>
</feature>
<dbReference type="InterPro" id="IPR000436">
    <property type="entry name" value="Sushi_SCR_CCP_dom"/>
</dbReference>
<feature type="domain" description="VWFD" evidence="12">
    <location>
        <begin position="1233"/>
        <end position="1426"/>
    </location>
</feature>
<dbReference type="Gene3D" id="2.60.40.10">
    <property type="entry name" value="Immunoglobulins"/>
    <property type="match status" value="1"/>
</dbReference>
<dbReference type="Pfam" id="PF23263">
    <property type="entry name" value="C8-3_MUC4"/>
    <property type="match status" value="2"/>
</dbReference>
<sequence length="1615" mass="180889">MPSLLHFTVCFLTVFYCTYKASGELESCQLQCGRHLQNCSCHASCLNLQNCCTDYQKLCPRISPHSGTLMGGKEFTVLDVTYDKTVNVTCRFNNETNTQGYVDESGHVHCISPLVFQTGHIPFTLLLNGLSSPPTSGTWLAVHHSKASENEKSVLVDSKKWQYYGTPGYNGTLTMTWNPKTLQTQHVRIELWGYNETGTPYTESWEAYWTYLYTLELTHPNNGNFTFTPVPAQSPFDQWEVGMLRISASDKKEGERNVHAIWSPVHALAWHLSEKFREDPVSWASNKCIDWRQMEKNKLPNFLTETPDCPCTLAQSRADTGRYHTDYGCNIEKGSVCTYHPGAVHCVRSIQASPMYAAGQQCCYDESGTQVLTTDSIGGSTPDRGHDWGSPPYRKPPRIPGFSHWLYDVISFYYCCLWSDNCNYYLELRPSSDCRTYKPPKVASAFGEPHIITFDGLNYTYKGKGEYYLVKSTNPSLSIQCRTTPFQGVEKMMSEEEEPSQTSQVDALMSDENQPPPTFHNARARRRRSLTDRTNVASITSVAMQEEDSDVVEVRLKNGTDQELEILLNGEILSFDEQSWMDMKGVFIYSSITSNATVMFPSGAGVEVRVKKGFLGISVLLPEIFHSKTEGLFGVMNNDREDDFTMRNGTRLPSSATPEEIFHFGADWAVTENNSLFQYDSQELIDSYKIKHDPDFVPIFVVDENKNQSLTEAAKTLCEDDIFCRFDVLTTNSLEIGNATKISYGSHKALVDNLQPVVTCGWLAPPANGTKNGTNYLVGSLITFSCNTGFVLTGSITRTCQADGYWSGEPTMCIPASPISCSSQCGLVLAQCSCHSTCEKLGNCCADYRYFCVHISPDSGLLMGGREFVILNVTFNRNSSVKCRFNSAIVVDGSVDKEGHAHCVSPLLYETGRIPFTMSLDGGITYPHSGIWLAVHPGKVSETEKCTLVNETKWQYYGTPNFGGSLTVLWDPHMLETDLVDIEVWGYTETGEPYSSSWSPSWQYLYTLVNNHLNDGNFTFNPKPADEEHRVFEIGSLRIVPSDYKDGMWNIHSIWSVDHAMAWHLGEDFRKDSAGWALDKCLKWHESDMRLPDFLSEIIDCPCTLAQSKADTGRFHPDYGCDIDSGSVCTYHPGAVHCVRGIYGSPKYAAGQQCCYDERGIQVLTSDSIGGSTPDRGHDWGSPPYRKPPRVPGFSHWIYDVISFYYCCLWSDNCQYYLELRPSSDCRTYKPPKVSSSFGDPHFITFDGVNYTFKGLGEYTLVSSSYKSLMIQGRTQPAKHANGSAISVTGFSSVAMKEGDSDVIEIRLVEDLLMPEVLLNQELLSFNRTWIDLKGVFLFYGANQRVTAMFPSGAGVEVRGHGIFLSINVLLPEEFMNQTQGLMGVMNNNPNDDFTLKDGRVLSIDSTSEQLFMFGADWAVTNDSSLFTYDSKWLIENYEEKHDPTFLPIFSVEEDPNDPLTENMKKICANDSFCRFDVLTTKDLNVGIETLMSHNKHKSLVQSLQPVVSCGWLEPPKNGKKNGTNYLNNSEVTFSCKKGFRLVGSYSRKCQSDGTWSGQTSQCVSDNTLGIVLGCVFGFLTLLVLLILIALHEKKHSKKKEITVPSVTFTQTKDP</sequence>
<evidence type="ECO:0000256" key="1">
    <source>
        <dbReference type="ARBA" id="ARBA00004370"/>
    </source>
</evidence>
<name>A0AAV7DP90_ENGPU</name>
<dbReference type="InterPro" id="IPR001212">
    <property type="entry name" value="Somatomedin_B_dom"/>
</dbReference>
<evidence type="ECO:0000256" key="7">
    <source>
        <dbReference type="SAM" id="Phobius"/>
    </source>
</evidence>
<feature type="transmembrane region" description="Helical" evidence="7">
    <location>
        <begin position="1569"/>
        <end position="1591"/>
    </location>
</feature>
<feature type="chain" id="PRO_5043653032" description="Sushi domain-containing protein 2" evidence="8">
    <location>
        <begin position="24"/>
        <end position="1615"/>
    </location>
</feature>
<keyword evidence="2 7" id="KW-0812">Transmembrane</keyword>
<dbReference type="PANTHER" id="PTHR13802:SF63">
    <property type="entry name" value="SUSHI DOMAIN-CONTAINING PROTEIN 2"/>
    <property type="match status" value="1"/>
</dbReference>
<evidence type="ECO:0000256" key="6">
    <source>
        <dbReference type="PROSITE-ProRule" id="PRU00302"/>
    </source>
</evidence>
<keyword evidence="5 6" id="KW-1015">Disulfide bond</keyword>
<reference evidence="13" key="1">
    <citation type="thesis" date="2020" institute="ProQuest LLC" country="789 East Eisenhower Parkway, Ann Arbor, MI, USA">
        <title>Comparative Genomics and Chromosome Evolution.</title>
        <authorList>
            <person name="Mudd A.B."/>
        </authorList>
    </citation>
    <scope>NUCLEOTIDE SEQUENCE</scope>
    <source>
        <strain evidence="13">237g6f4</strain>
        <tissue evidence="13">Blood</tissue>
    </source>
</reference>
<dbReference type="InterPro" id="IPR056619">
    <property type="entry name" value="C8-3_MUC4"/>
</dbReference>
<evidence type="ECO:0000259" key="10">
    <source>
        <dbReference type="PROSITE" id="PS50923"/>
    </source>
</evidence>
<comment type="subcellular location">
    <subcellularLocation>
        <location evidence="1">Membrane</location>
    </subcellularLocation>
</comment>
<dbReference type="Gene3D" id="4.10.410.20">
    <property type="match status" value="1"/>
</dbReference>
<evidence type="ECO:0008006" key="15">
    <source>
        <dbReference type="Google" id="ProtNLM"/>
    </source>
</evidence>
<dbReference type="InterPro" id="IPR001846">
    <property type="entry name" value="VWF_type-D"/>
</dbReference>
<evidence type="ECO:0000256" key="4">
    <source>
        <dbReference type="ARBA" id="ARBA00023136"/>
    </source>
</evidence>
<organism evidence="13 14">
    <name type="scientific">Engystomops pustulosus</name>
    <name type="common">Tungara frog</name>
    <name type="synonym">Physalaemus pustulosus</name>
    <dbReference type="NCBI Taxonomy" id="76066"/>
    <lineage>
        <taxon>Eukaryota</taxon>
        <taxon>Metazoa</taxon>
        <taxon>Chordata</taxon>
        <taxon>Craniata</taxon>
        <taxon>Vertebrata</taxon>
        <taxon>Euteleostomi</taxon>
        <taxon>Amphibia</taxon>
        <taxon>Batrachia</taxon>
        <taxon>Anura</taxon>
        <taxon>Neobatrachia</taxon>
        <taxon>Hyloidea</taxon>
        <taxon>Leptodactylidae</taxon>
        <taxon>Leiuperinae</taxon>
        <taxon>Engystomops</taxon>
    </lineage>
</organism>
<evidence type="ECO:0000259" key="9">
    <source>
        <dbReference type="PROSITE" id="PS50856"/>
    </source>
</evidence>
<gene>
    <name evidence="13" type="ORF">GDO81_002432</name>
</gene>
<dbReference type="SMART" id="SM00216">
    <property type="entry name" value="VWD"/>
    <property type="match status" value="2"/>
</dbReference>
<evidence type="ECO:0000313" key="13">
    <source>
        <dbReference type="EMBL" id="KAG8597923.1"/>
    </source>
</evidence>
<keyword evidence="4 7" id="KW-0472">Membrane</keyword>
<keyword evidence="14" id="KW-1185">Reference proteome</keyword>
<dbReference type="PROSITE" id="PS50958">
    <property type="entry name" value="SMB_2"/>
    <property type="match status" value="2"/>
</dbReference>
<protein>
    <recommendedName>
        <fullName evidence="15">Sushi domain-containing protein 2</fullName>
    </recommendedName>
</protein>
<dbReference type="PROSITE" id="PS50923">
    <property type="entry name" value="SUSHI"/>
    <property type="match status" value="2"/>
</dbReference>
<dbReference type="GO" id="GO:0016020">
    <property type="term" value="C:membrane"/>
    <property type="evidence" value="ECO:0007669"/>
    <property type="project" value="UniProtKB-SubCell"/>
</dbReference>
<dbReference type="InterPro" id="IPR036024">
    <property type="entry name" value="Somatomedin_B-like_dom_sf"/>
</dbReference>
<feature type="domain" description="AMOP" evidence="9">
    <location>
        <begin position="280"/>
        <end position="429"/>
    </location>
</feature>
<dbReference type="Pfam" id="PF00084">
    <property type="entry name" value="Sushi"/>
    <property type="match status" value="2"/>
</dbReference>
<dbReference type="SUPFAM" id="SSF81296">
    <property type="entry name" value="E set domains"/>
    <property type="match status" value="1"/>
</dbReference>
<dbReference type="Pfam" id="PF00094">
    <property type="entry name" value="VWD"/>
    <property type="match status" value="3"/>
</dbReference>
<feature type="domain" description="Sushi" evidence="10">
    <location>
        <begin position="1508"/>
        <end position="1565"/>
    </location>
</feature>
<dbReference type="EMBL" id="WNYA01000001">
    <property type="protein sequence ID" value="KAG8597923.1"/>
    <property type="molecule type" value="Genomic_DNA"/>
</dbReference>
<dbReference type="PROSITE" id="PS51233">
    <property type="entry name" value="VWFD"/>
    <property type="match status" value="2"/>
</dbReference>
<dbReference type="PANTHER" id="PTHR13802">
    <property type="entry name" value="MUCIN 4-RELATED"/>
    <property type="match status" value="1"/>
</dbReference>
<dbReference type="PROSITE" id="PS50856">
    <property type="entry name" value="AMOP"/>
    <property type="match status" value="2"/>
</dbReference>
<dbReference type="InterPro" id="IPR035976">
    <property type="entry name" value="Sushi/SCR/CCP_sf"/>
</dbReference>
<evidence type="ECO:0000256" key="3">
    <source>
        <dbReference type="ARBA" id="ARBA00022989"/>
    </source>
</evidence>
<accession>A0AAV7DP90</accession>
<dbReference type="Proteomes" id="UP000824782">
    <property type="component" value="Unassembled WGS sequence"/>
</dbReference>
<dbReference type="InterPro" id="IPR051495">
    <property type="entry name" value="Epithelial_Barrier/Signaling"/>
</dbReference>
<keyword evidence="3 7" id="KW-1133">Transmembrane helix</keyword>
<dbReference type="SUPFAM" id="SSF57535">
    <property type="entry name" value="Complement control module/SCR domain"/>
    <property type="match status" value="2"/>
</dbReference>